<evidence type="ECO:0008006" key="3">
    <source>
        <dbReference type="Google" id="ProtNLM"/>
    </source>
</evidence>
<dbReference type="EMBL" id="BSPL01000016">
    <property type="protein sequence ID" value="GLS70561.1"/>
    <property type="molecule type" value="Genomic_DNA"/>
</dbReference>
<protein>
    <recommendedName>
        <fullName evidence="3">General stress protein CsbD</fullName>
    </recommendedName>
</protein>
<name>A0AA37TIV3_9HYPH</name>
<dbReference type="SUPFAM" id="SSF69047">
    <property type="entry name" value="Hypothetical protein YjbJ"/>
    <property type="match status" value="1"/>
</dbReference>
<organism evidence="1 2">
    <name type="scientific">Methylobacterium tardum</name>
    <dbReference type="NCBI Taxonomy" id="374432"/>
    <lineage>
        <taxon>Bacteria</taxon>
        <taxon>Pseudomonadati</taxon>
        <taxon>Pseudomonadota</taxon>
        <taxon>Alphaproteobacteria</taxon>
        <taxon>Hyphomicrobiales</taxon>
        <taxon>Methylobacteriaceae</taxon>
        <taxon>Methylobacterium</taxon>
    </lineage>
</organism>
<keyword evidence="2" id="KW-1185">Reference proteome</keyword>
<sequence>MNRDHFEGGLRHLRGRAKTAAGAVRGRAGDQFDGAYDQATGAAQYAYGEARDAVRDLRHGGEHLVEEGRTRFRQVSERSHALADEAIERGQQYRDQAVRHGRTLARRADQNRGTTLALVAAMAFGLGWLARPTR</sequence>
<gene>
    <name evidence="1" type="ORF">GCM10007890_25740</name>
</gene>
<evidence type="ECO:0000313" key="1">
    <source>
        <dbReference type="EMBL" id="GLS70561.1"/>
    </source>
</evidence>
<evidence type="ECO:0000313" key="2">
    <source>
        <dbReference type="Proteomes" id="UP001157440"/>
    </source>
</evidence>
<reference evidence="2" key="1">
    <citation type="journal article" date="2019" name="Int. J. Syst. Evol. Microbiol.">
        <title>The Global Catalogue of Microorganisms (GCM) 10K type strain sequencing project: providing services to taxonomists for standard genome sequencing and annotation.</title>
        <authorList>
            <consortium name="The Broad Institute Genomics Platform"/>
            <consortium name="The Broad Institute Genome Sequencing Center for Infectious Disease"/>
            <person name="Wu L."/>
            <person name="Ma J."/>
        </authorList>
    </citation>
    <scope>NUCLEOTIDE SEQUENCE [LARGE SCALE GENOMIC DNA]</scope>
    <source>
        <strain evidence="2">NBRC 103632</strain>
    </source>
</reference>
<proteinExistence type="predicted"/>
<dbReference type="Gene3D" id="1.10.1470.10">
    <property type="entry name" value="YjbJ"/>
    <property type="match status" value="1"/>
</dbReference>
<accession>A0AA37TIV3</accession>
<dbReference type="AlphaFoldDB" id="A0AA37TIV3"/>
<dbReference type="InterPro" id="IPR036629">
    <property type="entry name" value="YjbJ_sf"/>
</dbReference>
<comment type="caution">
    <text evidence="1">The sequence shown here is derived from an EMBL/GenBank/DDBJ whole genome shotgun (WGS) entry which is preliminary data.</text>
</comment>
<dbReference type="Proteomes" id="UP001157440">
    <property type="component" value="Unassembled WGS sequence"/>
</dbReference>
<dbReference type="RefSeq" id="WP_238200074.1">
    <property type="nucleotide sequence ID" value="NZ_BPQZ01000058.1"/>
</dbReference>